<feature type="compositionally biased region" description="Basic and acidic residues" evidence="1">
    <location>
        <begin position="54"/>
        <end position="66"/>
    </location>
</feature>
<feature type="compositionally biased region" description="Basic and acidic residues" evidence="1">
    <location>
        <begin position="10"/>
        <end position="21"/>
    </location>
</feature>
<sequence>MMQPPTAQPERGRPSPDEVCGRSRIWLLRNEKRVPKRGSPLPIRHMRAAMTSDHQTDCEEKRDPDE</sequence>
<dbReference type="EMBL" id="LAZR01031374">
    <property type="protein sequence ID" value="KKL53935.1"/>
    <property type="molecule type" value="Genomic_DNA"/>
</dbReference>
<accession>A0A0F9F9J5</accession>
<protein>
    <submittedName>
        <fullName evidence="2">Uncharacterized protein</fullName>
    </submittedName>
</protein>
<evidence type="ECO:0000313" key="2">
    <source>
        <dbReference type="EMBL" id="KKL53935.1"/>
    </source>
</evidence>
<gene>
    <name evidence="2" type="ORF">LCGC14_2270440</name>
</gene>
<feature type="region of interest" description="Disordered" evidence="1">
    <location>
        <begin position="1"/>
        <end position="66"/>
    </location>
</feature>
<reference evidence="2" key="1">
    <citation type="journal article" date="2015" name="Nature">
        <title>Complex archaea that bridge the gap between prokaryotes and eukaryotes.</title>
        <authorList>
            <person name="Spang A."/>
            <person name="Saw J.H."/>
            <person name="Jorgensen S.L."/>
            <person name="Zaremba-Niedzwiedzka K."/>
            <person name="Martijn J."/>
            <person name="Lind A.E."/>
            <person name="van Eijk R."/>
            <person name="Schleper C."/>
            <person name="Guy L."/>
            <person name="Ettema T.J."/>
        </authorList>
    </citation>
    <scope>NUCLEOTIDE SEQUENCE</scope>
</reference>
<evidence type="ECO:0000256" key="1">
    <source>
        <dbReference type="SAM" id="MobiDB-lite"/>
    </source>
</evidence>
<name>A0A0F9F9J5_9ZZZZ</name>
<dbReference type="AlphaFoldDB" id="A0A0F9F9J5"/>
<comment type="caution">
    <text evidence="2">The sequence shown here is derived from an EMBL/GenBank/DDBJ whole genome shotgun (WGS) entry which is preliminary data.</text>
</comment>
<proteinExistence type="predicted"/>
<organism evidence="2">
    <name type="scientific">marine sediment metagenome</name>
    <dbReference type="NCBI Taxonomy" id="412755"/>
    <lineage>
        <taxon>unclassified sequences</taxon>
        <taxon>metagenomes</taxon>
        <taxon>ecological metagenomes</taxon>
    </lineage>
</organism>